<protein>
    <submittedName>
        <fullName evidence="8">Aerobic C4-dicarboxylate transport protein</fullName>
    </submittedName>
</protein>
<keyword evidence="3 7" id="KW-0812">Transmembrane</keyword>
<proteinExistence type="predicted"/>
<dbReference type="InterPro" id="IPR036458">
    <property type="entry name" value="Na:dicarbo_symporter_sf"/>
</dbReference>
<evidence type="ECO:0000256" key="2">
    <source>
        <dbReference type="ARBA" id="ARBA00022448"/>
    </source>
</evidence>
<name>A0ABT1KFC0_9ACTN</name>
<keyword evidence="4 7" id="KW-1133">Transmembrane helix</keyword>
<organism evidence="8 9">
    <name type="scientific">Nonomuraea roseoviolacea subsp. carminata</name>
    <dbReference type="NCBI Taxonomy" id="160689"/>
    <lineage>
        <taxon>Bacteria</taxon>
        <taxon>Bacillati</taxon>
        <taxon>Actinomycetota</taxon>
        <taxon>Actinomycetes</taxon>
        <taxon>Streptosporangiales</taxon>
        <taxon>Streptosporangiaceae</taxon>
        <taxon>Nonomuraea</taxon>
    </lineage>
</organism>
<evidence type="ECO:0000313" key="8">
    <source>
        <dbReference type="EMBL" id="MCP2352660.1"/>
    </source>
</evidence>
<feature type="transmembrane region" description="Helical" evidence="7">
    <location>
        <begin position="216"/>
        <end position="242"/>
    </location>
</feature>
<dbReference type="SUPFAM" id="SSF118215">
    <property type="entry name" value="Proton glutamate symport protein"/>
    <property type="match status" value="1"/>
</dbReference>
<dbReference type="PANTHER" id="PTHR42865">
    <property type="entry name" value="PROTON/GLUTAMATE-ASPARTATE SYMPORTER"/>
    <property type="match status" value="1"/>
</dbReference>
<keyword evidence="5 7" id="KW-0472">Membrane</keyword>
<sequence length="445" mass="46198">MRDRTRYLYLAVIVAVLAGIVVGFVWPDVGQALKPLGTGFVALIKMMISPIIFCTIVLGVGSVTKAASVGKVGGLALGYFLVMSTVALVIGLVVGNLIDPGSGLHLTAAAKEAAAAEAAKGEATNTVDFLLGIIPTTLVSAFTEGQVLQTLLVALLTGFALQAMGPKGAPVLTAIGHIQRLVFRILAMIMWAAPVGAFGAIAAVVGATGVDALKSLAVIMAAFYLTCALFVGVVLGALLWLVARINLWSLLRYLGREFLLILSTSSSESALPRLIAKMEHMGVSRTVAGITVPTGYSFNLDGTAIYLTMATLFIASATGDPLRFGEQLGLLLFMMIASKGAAGVTGAGLATLAGGLQSHRPELVDGVGLIVGIDRFMSEARALTNFAGNAVATVLVGTWTGGFDRERALQVLAGQDPFDEATLLDEDEREPEPPTAPADREMSPV</sequence>
<evidence type="ECO:0000256" key="7">
    <source>
        <dbReference type="SAM" id="Phobius"/>
    </source>
</evidence>
<dbReference type="Gene3D" id="1.10.3860.10">
    <property type="entry name" value="Sodium:dicarboxylate symporter"/>
    <property type="match status" value="1"/>
</dbReference>
<evidence type="ECO:0000313" key="9">
    <source>
        <dbReference type="Proteomes" id="UP001320766"/>
    </source>
</evidence>
<feature type="region of interest" description="Disordered" evidence="6">
    <location>
        <begin position="420"/>
        <end position="445"/>
    </location>
</feature>
<evidence type="ECO:0000256" key="1">
    <source>
        <dbReference type="ARBA" id="ARBA00004141"/>
    </source>
</evidence>
<evidence type="ECO:0000256" key="6">
    <source>
        <dbReference type="SAM" id="MobiDB-lite"/>
    </source>
</evidence>
<dbReference type="PANTHER" id="PTHR42865:SF1">
    <property type="entry name" value="AEROBIC C4-DICARBOXYLATE TRANSPORT PROTEIN"/>
    <property type="match status" value="1"/>
</dbReference>
<keyword evidence="9" id="KW-1185">Reference proteome</keyword>
<feature type="compositionally biased region" description="Acidic residues" evidence="6">
    <location>
        <begin position="420"/>
        <end position="430"/>
    </location>
</feature>
<dbReference type="EMBL" id="JAMZEC010000001">
    <property type="protein sequence ID" value="MCP2352660.1"/>
    <property type="molecule type" value="Genomic_DNA"/>
</dbReference>
<evidence type="ECO:0000256" key="3">
    <source>
        <dbReference type="ARBA" id="ARBA00022692"/>
    </source>
</evidence>
<keyword evidence="2" id="KW-0813">Transport</keyword>
<accession>A0ABT1KFC0</accession>
<dbReference type="Proteomes" id="UP001320766">
    <property type="component" value="Unassembled WGS sequence"/>
</dbReference>
<dbReference type="InterPro" id="IPR001991">
    <property type="entry name" value="Na-dicarboxylate_symporter"/>
</dbReference>
<dbReference type="Pfam" id="PF00375">
    <property type="entry name" value="SDF"/>
    <property type="match status" value="1"/>
</dbReference>
<comment type="caution">
    <text evidence="8">The sequence shown here is derived from an EMBL/GenBank/DDBJ whole genome shotgun (WGS) entry which is preliminary data.</text>
</comment>
<feature type="transmembrane region" description="Helical" evidence="7">
    <location>
        <begin position="7"/>
        <end position="26"/>
    </location>
</feature>
<comment type="subcellular location">
    <subcellularLocation>
        <location evidence="1">Membrane</location>
        <topology evidence="1">Multi-pass membrane protein</topology>
    </subcellularLocation>
</comment>
<evidence type="ECO:0000256" key="5">
    <source>
        <dbReference type="ARBA" id="ARBA00023136"/>
    </source>
</evidence>
<feature type="transmembrane region" description="Helical" evidence="7">
    <location>
        <begin position="72"/>
        <end position="98"/>
    </location>
</feature>
<evidence type="ECO:0000256" key="4">
    <source>
        <dbReference type="ARBA" id="ARBA00022989"/>
    </source>
</evidence>
<dbReference type="PRINTS" id="PR00173">
    <property type="entry name" value="EDTRNSPORT"/>
</dbReference>
<dbReference type="RefSeq" id="WP_253780329.1">
    <property type="nucleotide sequence ID" value="NZ_BAAAVE010000033.1"/>
</dbReference>
<feature type="transmembrane region" description="Helical" evidence="7">
    <location>
        <begin position="38"/>
        <end position="60"/>
    </location>
</feature>
<gene>
    <name evidence="8" type="ORF">HD595_008782</name>
</gene>
<feature type="transmembrane region" description="Helical" evidence="7">
    <location>
        <begin position="185"/>
        <end position="210"/>
    </location>
</feature>
<feature type="transmembrane region" description="Helical" evidence="7">
    <location>
        <begin position="147"/>
        <end position="164"/>
    </location>
</feature>
<reference evidence="8 9" key="1">
    <citation type="submission" date="2022-06" db="EMBL/GenBank/DDBJ databases">
        <title>Sequencing the genomes of 1000 actinobacteria strains.</title>
        <authorList>
            <person name="Klenk H.-P."/>
        </authorList>
    </citation>
    <scope>NUCLEOTIDE SEQUENCE [LARGE SCALE GENOMIC DNA]</scope>
    <source>
        <strain evidence="8 9">DSM 44170</strain>
    </source>
</reference>